<dbReference type="InterPro" id="IPR002514">
    <property type="entry name" value="Transposase_8"/>
</dbReference>
<dbReference type="SUPFAM" id="SSF46689">
    <property type="entry name" value="Homeodomain-like"/>
    <property type="match status" value="1"/>
</dbReference>
<gene>
    <name evidence="2" type="ORF">SAMN00017405_2260</name>
</gene>
<name>A0A1W1VF94_DESTI</name>
<protein>
    <submittedName>
        <fullName evidence="2">Transposase and inactivated derivatives</fullName>
    </submittedName>
</protein>
<accession>A0A1W1VF94</accession>
<evidence type="ECO:0000313" key="3">
    <source>
        <dbReference type="Proteomes" id="UP000192731"/>
    </source>
</evidence>
<dbReference type="GO" id="GO:0003677">
    <property type="term" value="F:DNA binding"/>
    <property type="evidence" value="ECO:0007669"/>
    <property type="project" value="InterPro"/>
</dbReference>
<dbReference type="STRING" id="656914.SAMN00017405_2260"/>
<keyword evidence="1" id="KW-0175">Coiled coil</keyword>
<keyword evidence="3" id="KW-1185">Reference proteome</keyword>
<feature type="coiled-coil region" evidence="1">
    <location>
        <begin position="59"/>
        <end position="86"/>
    </location>
</feature>
<evidence type="ECO:0000313" key="2">
    <source>
        <dbReference type="EMBL" id="SMB91893.1"/>
    </source>
</evidence>
<dbReference type="InterPro" id="IPR009057">
    <property type="entry name" value="Homeodomain-like_sf"/>
</dbReference>
<sequence length="140" mass="16725">MGKKIYEKSFKEKLVKLHLEEGRSVASLTKEYGLGQGSLNIWIKNYRKECSQTETGTKDLELLDKIRKLERENKELEKENNFLKKGSSILCQGNRRLIYIFIDENKDEFGLRWLLNRLNIYPNAYYNYLKKRSLKQEIKK</sequence>
<proteinExistence type="predicted"/>
<dbReference type="Proteomes" id="UP000192731">
    <property type="component" value="Unassembled WGS sequence"/>
</dbReference>
<dbReference type="Gene3D" id="1.10.10.60">
    <property type="entry name" value="Homeodomain-like"/>
    <property type="match status" value="1"/>
</dbReference>
<dbReference type="EMBL" id="FWWT01000019">
    <property type="protein sequence ID" value="SMB91893.1"/>
    <property type="molecule type" value="Genomic_DNA"/>
</dbReference>
<reference evidence="2 3" key="1">
    <citation type="submission" date="2017-04" db="EMBL/GenBank/DDBJ databases">
        <authorList>
            <person name="Afonso C.L."/>
            <person name="Miller P.J."/>
            <person name="Scott M.A."/>
            <person name="Spackman E."/>
            <person name="Goraichik I."/>
            <person name="Dimitrov K.M."/>
            <person name="Suarez D.L."/>
            <person name="Swayne D.E."/>
        </authorList>
    </citation>
    <scope>NUCLEOTIDE SEQUENCE [LARGE SCALE GENOMIC DNA]</scope>
    <source>
        <strain evidence="2 3">DSM 11270</strain>
    </source>
</reference>
<dbReference type="GO" id="GO:0006313">
    <property type="term" value="P:DNA transposition"/>
    <property type="evidence" value="ECO:0007669"/>
    <property type="project" value="InterPro"/>
</dbReference>
<dbReference type="OrthoDB" id="568465at2"/>
<dbReference type="AlphaFoldDB" id="A0A1W1VF94"/>
<feature type="non-terminal residue" evidence="2">
    <location>
        <position position="140"/>
    </location>
</feature>
<organism evidence="2 3">
    <name type="scientific">Desulfonispora thiosulfatigenes DSM 11270</name>
    <dbReference type="NCBI Taxonomy" id="656914"/>
    <lineage>
        <taxon>Bacteria</taxon>
        <taxon>Bacillati</taxon>
        <taxon>Bacillota</taxon>
        <taxon>Clostridia</taxon>
        <taxon>Eubacteriales</taxon>
        <taxon>Peptococcaceae</taxon>
        <taxon>Desulfonispora</taxon>
    </lineage>
</organism>
<dbReference type="Pfam" id="PF01527">
    <property type="entry name" value="HTH_Tnp_1"/>
    <property type="match status" value="1"/>
</dbReference>
<evidence type="ECO:0000256" key="1">
    <source>
        <dbReference type="SAM" id="Coils"/>
    </source>
</evidence>
<dbReference type="GO" id="GO:0004803">
    <property type="term" value="F:transposase activity"/>
    <property type="evidence" value="ECO:0007669"/>
    <property type="project" value="InterPro"/>
</dbReference>